<dbReference type="EMBL" id="RWGY01000039">
    <property type="protein sequence ID" value="TVU12329.1"/>
    <property type="molecule type" value="Genomic_DNA"/>
</dbReference>
<organism evidence="2 3">
    <name type="scientific">Eragrostis curvula</name>
    <name type="common">weeping love grass</name>
    <dbReference type="NCBI Taxonomy" id="38414"/>
    <lineage>
        <taxon>Eukaryota</taxon>
        <taxon>Viridiplantae</taxon>
        <taxon>Streptophyta</taxon>
        <taxon>Embryophyta</taxon>
        <taxon>Tracheophyta</taxon>
        <taxon>Spermatophyta</taxon>
        <taxon>Magnoliopsida</taxon>
        <taxon>Liliopsida</taxon>
        <taxon>Poales</taxon>
        <taxon>Poaceae</taxon>
        <taxon>PACMAD clade</taxon>
        <taxon>Chloridoideae</taxon>
        <taxon>Eragrostideae</taxon>
        <taxon>Eragrostidinae</taxon>
        <taxon>Eragrostis</taxon>
    </lineage>
</organism>
<keyword evidence="3" id="KW-1185">Reference proteome</keyword>
<feature type="compositionally biased region" description="Basic and acidic residues" evidence="1">
    <location>
        <begin position="67"/>
        <end position="91"/>
    </location>
</feature>
<feature type="non-terminal residue" evidence="2">
    <location>
        <position position="1"/>
    </location>
</feature>
<feature type="region of interest" description="Disordered" evidence="1">
    <location>
        <begin position="60"/>
        <end position="104"/>
    </location>
</feature>
<protein>
    <submittedName>
        <fullName evidence="2">Uncharacterized protein</fullName>
    </submittedName>
</protein>
<evidence type="ECO:0000256" key="1">
    <source>
        <dbReference type="SAM" id="MobiDB-lite"/>
    </source>
</evidence>
<evidence type="ECO:0000313" key="2">
    <source>
        <dbReference type="EMBL" id="TVU12329.1"/>
    </source>
</evidence>
<reference evidence="2 3" key="1">
    <citation type="journal article" date="2019" name="Sci. Rep.">
        <title>A high-quality genome of Eragrostis curvula grass provides insights into Poaceae evolution and supports new strategies to enhance forage quality.</title>
        <authorList>
            <person name="Carballo J."/>
            <person name="Santos B.A.C.M."/>
            <person name="Zappacosta D."/>
            <person name="Garbus I."/>
            <person name="Selva J.P."/>
            <person name="Gallo C.A."/>
            <person name="Diaz A."/>
            <person name="Albertini E."/>
            <person name="Caccamo M."/>
            <person name="Echenique V."/>
        </authorList>
    </citation>
    <scope>NUCLEOTIDE SEQUENCE [LARGE SCALE GENOMIC DNA]</scope>
    <source>
        <strain evidence="3">cv. Victoria</strain>
        <tissue evidence="2">Leaf</tissue>
    </source>
</reference>
<dbReference type="Proteomes" id="UP000324897">
    <property type="component" value="Chromosome 3"/>
</dbReference>
<dbReference type="OrthoDB" id="669215at2759"/>
<comment type="caution">
    <text evidence="2">The sequence shown here is derived from an EMBL/GenBank/DDBJ whole genome shotgun (WGS) entry which is preliminary data.</text>
</comment>
<dbReference type="AlphaFoldDB" id="A0A5J9TLP9"/>
<accession>A0A5J9TLP9</accession>
<dbReference type="Gramene" id="TVU12329">
    <property type="protein sequence ID" value="TVU12329"/>
    <property type="gene ID" value="EJB05_45967"/>
</dbReference>
<proteinExistence type="predicted"/>
<evidence type="ECO:0000313" key="3">
    <source>
        <dbReference type="Proteomes" id="UP000324897"/>
    </source>
</evidence>
<name>A0A5J9TLP9_9POAL</name>
<gene>
    <name evidence="2" type="ORF">EJB05_45967</name>
</gene>
<sequence>MSTPITGWDQDQMKNSLPLVAAAVVMLLMMARVQGIRLDAESHEAFSNQVVNKSGEIAVTNTDNEPLGEKMEESFSEEKDRVGHRLPEIHVDYYGPRGHKPRHH</sequence>